<dbReference type="AlphaFoldDB" id="A0A4D6KBK3"/>
<evidence type="ECO:0000256" key="2">
    <source>
        <dbReference type="SAM" id="Phobius"/>
    </source>
</evidence>
<reference evidence="4 5" key="2">
    <citation type="submission" date="2019-04" db="EMBL/GenBank/DDBJ databases">
        <authorList>
            <person name="Yang S."/>
            <person name="Wei W."/>
        </authorList>
    </citation>
    <scope>NUCLEOTIDE SEQUENCE [LARGE SCALE GENOMIC DNA]</scope>
    <source>
        <strain evidence="5">ZP60</strain>
    </source>
</reference>
<keyword evidence="2" id="KW-0812">Transmembrane</keyword>
<gene>
    <name evidence="4" type="ORF">E5139_09675</name>
</gene>
<dbReference type="OMA" id="KHRYASG"/>
<dbReference type="KEGG" id="halz:E5139_09675"/>
<feature type="transmembrane region" description="Helical" evidence="2">
    <location>
        <begin position="36"/>
        <end position="55"/>
    </location>
</feature>
<sequence length="130" mass="14165">MSALFPMEKWRFAGVVAILTFGLTSLVAVLGAPGSMIAALSILGFFLLLPLIALLGSDFPLVAESDDETDTVSGPAVEDDPVELLRERYARGELSKEEFESRLDHLLETESLSAGQSVDPERELLLDEER</sequence>
<feature type="region of interest" description="Disordered" evidence="1">
    <location>
        <begin position="111"/>
        <end position="130"/>
    </location>
</feature>
<dbReference type="Proteomes" id="UP000297053">
    <property type="component" value="Chromosome"/>
</dbReference>
<dbReference type="Pfam" id="PF09851">
    <property type="entry name" value="SHOCT"/>
    <property type="match status" value="1"/>
</dbReference>
<keyword evidence="2" id="KW-1133">Transmembrane helix</keyword>
<keyword evidence="2" id="KW-0472">Membrane</keyword>
<dbReference type="RefSeq" id="WP_015762270.1">
    <property type="nucleotide sequence ID" value="NZ_CP039375.1"/>
</dbReference>
<organism evidence="4 5">
    <name type="scientific">Halomicrobium mukohataei</name>
    <dbReference type="NCBI Taxonomy" id="57705"/>
    <lineage>
        <taxon>Archaea</taxon>
        <taxon>Methanobacteriati</taxon>
        <taxon>Methanobacteriota</taxon>
        <taxon>Stenosarchaea group</taxon>
        <taxon>Halobacteria</taxon>
        <taxon>Halobacteriales</taxon>
        <taxon>Haloarculaceae</taxon>
        <taxon>Halomicrobium</taxon>
    </lineage>
</organism>
<protein>
    <submittedName>
        <fullName evidence="4">SHOCT domain-containing protein</fullName>
    </submittedName>
</protein>
<accession>A0A4D6KBK3</accession>
<evidence type="ECO:0000313" key="5">
    <source>
        <dbReference type="Proteomes" id="UP000297053"/>
    </source>
</evidence>
<dbReference type="InterPro" id="IPR018649">
    <property type="entry name" value="SHOCT"/>
</dbReference>
<reference evidence="4 5" key="1">
    <citation type="submission" date="2019-04" db="EMBL/GenBank/DDBJ databases">
        <title>Complete genome sequence of Arthrobacter sp. ZXY-2 associated with effective atrazine degradation and salt adaptation.</title>
        <authorList>
            <person name="Zhao X."/>
        </authorList>
    </citation>
    <scope>NUCLEOTIDE SEQUENCE [LARGE SCALE GENOMIC DNA]</scope>
    <source>
        <strain evidence="5">ZP60</strain>
    </source>
</reference>
<name>A0A4D6KBK3_9EURY</name>
<dbReference type="GeneID" id="42179205"/>
<feature type="compositionally biased region" description="Basic and acidic residues" evidence="1">
    <location>
        <begin position="119"/>
        <end position="130"/>
    </location>
</feature>
<evidence type="ECO:0000256" key="1">
    <source>
        <dbReference type="SAM" id="MobiDB-lite"/>
    </source>
</evidence>
<feature type="domain" description="SHOCT" evidence="3">
    <location>
        <begin position="80"/>
        <end position="107"/>
    </location>
</feature>
<evidence type="ECO:0000259" key="3">
    <source>
        <dbReference type="Pfam" id="PF09851"/>
    </source>
</evidence>
<feature type="transmembrane region" description="Helical" evidence="2">
    <location>
        <begin position="12"/>
        <end position="30"/>
    </location>
</feature>
<evidence type="ECO:0000313" key="4">
    <source>
        <dbReference type="EMBL" id="QCD65888.1"/>
    </source>
</evidence>
<proteinExistence type="predicted"/>
<dbReference type="EMBL" id="CP039375">
    <property type="protein sequence ID" value="QCD65888.1"/>
    <property type="molecule type" value="Genomic_DNA"/>
</dbReference>